<comment type="caution">
    <text evidence="4">Lacks conserved residue(s) required for the propagation of feature annotation.</text>
</comment>
<dbReference type="GO" id="GO:0006043">
    <property type="term" value="P:glucosamine catabolic process"/>
    <property type="evidence" value="ECO:0007669"/>
    <property type="project" value="TreeGrafter"/>
</dbReference>
<dbReference type="InterPro" id="IPR037171">
    <property type="entry name" value="NagB/RpiA_transferase-like"/>
</dbReference>
<evidence type="ECO:0000256" key="3">
    <source>
        <dbReference type="ARBA" id="ARBA00023277"/>
    </source>
</evidence>
<comment type="caution">
    <text evidence="6">The sequence shown here is derived from an EMBL/GenBank/DDBJ whole genome shotgun (WGS) entry which is preliminary data.</text>
</comment>
<dbReference type="NCBIfam" id="TIGR00502">
    <property type="entry name" value="nagB"/>
    <property type="match status" value="1"/>
</dbReference>
<dbReference type="SUPFAM" id="SSF100950">
    <property type="entry name" value="NagB/RpiA/CoA transferase-like"/>
    <property type="match status" value="1"/>
</dbReference>
<dbReference type="PANTHER" id="PTHR11280">
    <property type="entry name" value="GLUCOSAMINE-6-PHOSPHATE ISOMERASE"/>
    <property type="match status" value="1"/>
</dbReference>
<comment type="similarity">
    <text evidence="4">Belongs to the glucosamine/galactosamine-6-phosphate isomerase family. NagB subfamily.</text>
</comment>
<evidence type="ECO:0000256" key="4">
    <source>
        <dbReference type="HAMAP-Rule" id="MF_01241"/>
    </source>
</evidence>
<feature type="active site" description="Proton acceptor; for ring-opening step" evidence="4">
    <location>
        <position position="138"/>
    </location>
</feature>
<comment type="pathway">
    <text evidence="4">Amino-sugar metabolism; N-acetylneuraminate degradation; D-fructose 6-phosphate from N-acetylneuraminate: step 5/5.</text>
</comment>
<dbReference type="InterPro" id="IPR006148">
    <property type="entry name" value="Glc/Gal-6P_isomerase"/>
</dbReference>
<keyword evidence="7" id="KW-1185">Reference proteome</keyword>
<keyword evidence="2 4" id="KW-0378">Hydrolase</keyword>
<feature type="active site" description="For ring-opening step" evidence="4">
    <location>
        <position position="136"/>
    </location>
</feature>
<evidence type="ECO:0000313" key="6">
    <source>
        <dbReference type="EMBL" id="TDT51882.1"/>
    </source>
</evidence>
<dbReference type="GO" id="GO:0006046">
    <property type="term" value="P:N-acetylglucosamine catabolic process"/>
    <property type="evidence" value="ECO:0007669"/>
    <property type="project" value="UniProtKB-UniRule"/>
</dbReference>
<organism evidence="6 7">
    <name type="scientific">Fonticella tunisiensis</name>
    <dbReference type="NCBI Taxonomy" id="1096341"/>
    <lineage>
        <taxon>Bacteria</taxon>
        <taxon>Bacillati</taxon>
        <taxon>Bacillota</taxon>
        <taxon>Clostridia</taxon>
        <taxon>Eubacteriales</taxon>
        <taxon>Clostridiaceae</taxon>
        <taxon>Fonticella</taxon>
    </lineage>
</organism>
<keyword evidence="3 4" id="KW-0119">Carbohydrate metabolism</keyword>
<dbReference type="EC" id="3.5.99.6" evidence="4"/>
<feature type="active site" description="Proton acceptor; for enolization step" evidence="4">
    <location>
        <position position="67"/>
    </location>
</feature>
<evidence type="ECO:0000313" key="7">
    <source>
        <dbReference type="Proteomes" id="UP000295325"/>
    </source>
</evidence>
<dbReference type="UniPathway" id="UPA00629">
    <property type="reaction ID" value="UER00684"/>
</dbReference>
<reference evidence="6 7" key="1">
    <citation type="submission" date="2019-03" db="EMBL/GenBank/DDBJ databases">
        <title>Genomic Encyclopedia of Type Strains, Phase IV (KMG-IV): sequencing the most valuable type-strain genomes for metagenomic binning, comparative biology and taxonomic classification.</title>
        <authorList>
            <person name="Goeker M."/>
        </authorList>
    </citation>
    <scope>NUCLEOTIDE SEQUENCE [LARGE SCALE GENOMIC DNA]</scope>
    <source>
        <strain evidence="6 7">DSM 24455</strain>
    </source>
</reference>
<comment type="catalytic activity">
    <reaction evidence="1 4">
        <text>alpha-D-glucosamine 6-phosphate + H2O = beta-D-fructose 6-phosphate + NH4(+)</text>
        <dbReference type="Rhea" id="RHEA:12172"/>
        <dbReference type="ChEBI" id="CHEBI:15377"/>
        <dbReference type="ChEBI" id="CHEBI:28938"/>
        <dbReference type="ChEBI" id="CHEBI:57634"/>
        <dbReference type="ChEBI" id="CHEBI:75989"/>
        <dbReference type="EC" id="3.5.99.6"/>
    </reaction>
</comment>
<dbReference type="InterPro" id="IPR018321">
    <property type="entry name" value="Glucosamine6P_isomerase_CS"/>
</dbReference>
<accession>A0A4R7KAI9</accession>
<dbReference type="NCBIfam" id="NF001684">
    <property type="entry name" value="PRK00443.1-4"/>
    <property type="match status" value="1"/>
</dbReference>
<dbReference type="HAMAP" id="MF_01241">
    <property type="entry name" value="GlcN6P_deamin"/>
    <property type="match status" value="1"/>
</dbReference>
<dbReference type="PANTHER" id="PTHR11280:SF5">
    <property type="entry name" value="GLUCOSAMINE-6-PHOSPHATE ISOMERASE"/>
    <property type="match status" value="1"/>
</dbReference>
<sequence length="248" mass="27630">MRIIVTKDYDEMSKVAARMVASQLILKPDSILGLATGGTPVGFYKELVRLYNEGTFDFKDVKTFNLDEYLGLSKDNPQSYYYYMMENLFKHVNIDLNNVHIPDGMAEDVARECKEYERKIKEAGGIDLQVLGIGNNGHIGFNEPDVKFEAETHMVNLDEETIQANSRFFNSIEEVPTRAISMGIKTIMHARKIILLASGTGKADIIREAVHGGITPDVPASILQLHPDVTFILDKEAASKLSESDITG</sequence>
<dbReference type="Pfam" id="PF01182">
    <property type="entry name" value="Glucosamine_iso"/>
    <property type="match status" value="1"/>
</dbReference>
<dbReference type="GO" id="GO:0019262">
    <property type="term" value="P:N-acetylneuraminate catabolic process"/>
    <property type="evidence" value="ECO:0007669"/>
    <property type="project" value="UniProtKB-UniRule"/>
</dbReference>
<dbReference type="GO" id="GO:0004342">
    <property type="term" value="F:glucosamine-6-phosphate deaminase activity"/>
    <property type="evidence" value="ECO:0007669"/>
    <property type="project" value="UniProtKB-UniRule"/>
</dbReference>
<dbReference type="Gene3D" id="3.40.50.1360">
    <property type="match status" value="1"/>
</dbReference>
<protein>
    <recommendedName>
        <fullName evidence="4">Glucosamine-6-phosphate deaminase</fullName>
        <ecNumber evidence="4">3.5.99.6</ecNumber>
    </recommendedName>
    <alternativeName>
        <fullName evidence="4">GlcN6P deaminase</fullName>
        <shortName evidence="4">GNPDA</shortName>
    </alternativeName>
    <alternativeName>
        <fullName evidence="4">Glucosamine-6-phosphate isomerase</fullName>
    </alternativeName>
</protein>
<evidence type="ECO:0000256" key="1">
    <source>
        <dbReference type="ARBA" id="ARBA00000644"/>
    </source>
</evidence>
<feature type="domain" description="Glucosamine/galactosamine-6-phosphate isomerase" evidence="5">
    <location>
        <begin position="29"/>
        <end position="224"/>
    </location>
</feature>
<evidence type="ECO:0000256" key="2">
    <source>
        <dbReference type="ARBA" id="ARBA00022801"/>
    </source>
</evidence>
<dbReference type="EMBL" id="SOAZ01000017">
    <property type="protein sequence ID" value="TDT51882.1"/>
    <property type="molecule type" value="Genomic_DNA"/>
</dbReference>
<comment type="function">
    <text evidence="4">Catalyzes the reversible isomerization-deamination of glucosamine 6-phosphate (GlcN6P) to form fructose 6-phosphate (Fru6P) and ammonium ion.</text>
</comment>
<dbReference type="Proteomes" id="UP000295325">
    <property type="component" value="Unassembled WGS sequence"/>
</dbReference>
<gene>
    <name evidence="4" type="primary">nagB</name>
    <name evidence="6" type="ORF">EDD71_11717</name>
</gene>
<dbReference type="CDD" id="cd01399">
    <property type="entry name" value="GlcN6P_deaminase"/>
    <property type="match status" value="1"/>
</dbReference>
<proteinExistence type="inferred from homology"/>
<dbReference type="AlphaFoldDB" id="A0A4R7KAI9"/>
<name>A0A4R7KAI9_9CLOT</name>
<dbReference type="PROSITE" id="PS01161">
    <property type="entry name" value="GLC_GALNAC_ISOMERASE"/>
    <property type="match status" value="1"/>
</dbReference>
<dbReference type="InterPro" id="IPR004547">
    <property type="entry name" value="Glucosamine6P_isomerase"/>
</dbReference>
<dbReference type="OrthoDB" id="9791139at2"/>
<dbReference type="GO" id="GO:0042802">
    <property type="term" value="F:identical protein binding"/>
    <property type="evidence" value="ECO:0007669"/>
    <property type="project" value="TreeGrafter"/>
</dbReference>
<feature type="active site" description="For ring-opening step" evidence="4">
    <location>
        <position position="143"/>
    </location>
</feature>
<dbReference type="RefSeq" id="WP_133628617.1">
    <property type="nucleotide sequence ID" value="NZ_SOAZ01000017.1"/>
</dbReference>
<dbReference type="GO" id="GO:0005975">
    <property type="term" value="P:carbohydrate metabolic process"/>
    <property type="evidence" value="ECO:0007669"/>
    <property type="project" value="InterPro"/>
</dbReference>
<dbReference type="FunFam" id="3.40.50.1360:FF:000003">
    <property type="entry name" value="Glucosamine-6-phosphate deaminase"/>
    <property type="match status" value="1"/>
</dbReference>
<dbReference type="GO" id="GO:0005737">
    <property type="term" value="C:cytoplasm"/>
    <property type="evidence" value="ECO:0007669"/>
    <property type="project" value="TreeGrafter"/>
</dbReference>
<evidence type="ECO:0000259" key="5">
    <source>
        <dbReference type="Pfam" id="PF01182"/>
    </source>
</evidence>